<dbReference type="Gene3D" id="3.10.150.10">
    <property type="entry name" value="DNA Polymerase III, subunit A, domain 2"/>
    <property type="match status" value="1"/>
</dbReference>
<dbReference type="GO" id="GO:0003677">
    <property type="term" value="F:DNA binding"/>
    <property type="evidence" value="ECO:0007669"/>
    <property type="project" value="UniProtKB-UniRule"/>
</dbReference>
<evidence type="ECO:0000259" key="12">
    <source>
        <dbReference type="Pfam" id="PF02767"/>
    </source>
</evidence>
<dbReference type="GO" id="GO:0008408">
    <property type="term" value="F:3'-5' exonuclease activity"/>
    <property type="evidence" value="ECO:0007669"/>
    <property type="project" value="InterPro"/>
</dbReference>
<keyword evidence="8 10" id="KW-0239">DNA-directed DNA polymerase</keyword>
<keyword evidence="9" id="KW-0238">DNA-binding</keyword>
<dbReference type="GO" id="GO:0006271">
    <property type="term" value="P:DNA strand elongation involved in DNA replication"/>
    <property type="evidence" value="ECO:0007669"/>
    <property type="project" value="TreeGrafter"/>
</dbReference>
<keyword evidence="7 10" id="KW-0235">DNA replication</keyword>
<dbReference type="SMART" id="SM00480">
    <property type="entry name" value="POL3Bc"/>
    <property type="match status" value="1"/>
</dbReference>
<dbReference type="InterPro" id="IPR022635">
    <property type="entry name" value="DNA_polIII_beta_C"/>
</dbReference>
<dbReference type="InterPro" id="IPR022634">
    <property type="entry name" value="DNA_polIII_beta_N"/>
</dbReference>
<dbReference type="AlphaFoldDB" id="A0A1M3KV47"/>
<dbReference type="NCBIfam" id="TIGR00663">
    <property type="entry name" value="dnan"/>
    <property type="match status" value="1"/>
</dbReference>
<dbReference type="Pfam" id="PF02767">
    <property type="entry name" value="DNA_pol3_beta_2"/>
    <property type="match status" value="1"/>
</dbReference>
<dbReference type="InterPro" id="IPR046938">
    <property type="entry name" value="DNA_clamp_sf"/>
</dbReference>
<comment type="subcellular location">
    <subcellularLocation>
        <location evidence="1 10">Cytoplasm</location>
    </subcellularLocation>
</comment>
<dbReference type="Pfam" id="PF00712">
    <property type="entry name" value="DNA_pol3_beta"/>
    <property type="match status" value="1"/>
</dbReference>
<evidence type="ECO:0000259" key="13">
    <source>
        <dbReference type="Pfam" id="PF02768"/>
    </source>
</evidence>
<dbReference type="PIRSF" id="PIRSF000804">
    <property type="entry name" value="DNA_pol_III_b"/>
    <property type="match status" value="1"/>
</dbReference>
<dbReference type="InterPro" id="IPR022637">
    <property type="entry name" value="DNA_polIII_beta_cen"/>
</dbReference>
<proteinExistence type="inferred from homology"/>
<dbReference type="CDD" id="cd00140">
    <property type="entry name" value="beta_clamp"/>
    <property type="match status" value="1"/>
</dbReference>
<evidence type="ECO:0000256" key="4">
    <source>
        <dbReference type="ARBA" id="ARBA00022490"/>
    </source>
</evidence>
<comment type="function">
    <text evidence="10">Confers DNA tethering and processivity to DNA polymerases and other proteins. Acts as a clamp, forming a ring around DNA (a reaction catalyzed by the clamp-loading complex) which diffuses in an ATP-independent manner freely and bidirectionally along dsDNA. Initially characterized for its ability to contact the catalytic subunit of DNA polymerase III (Pol III), a complex, multichain enzyme responsible for most of the replicative synthesis in bacteria; Pol III exhibits 3'-5' exonuclease proofreading activity. The beta chain is required for initiation of replication as well as for processivity of DNA replication.</text>
</comment>
<evidence type="ECO:0000256" key="2">
    <source>
        <dbReference type="ARBA" id="ARBA00010752"/>
    </source>
</evidence>
<comment type="similarity">
    <text evidence="2 10">Belongs to the beta sliding clamp family.</text>
</comment>
<dbReference type="Pfam" id="PF02768">
    <property type="entry name" value="DNA_pol3_beta_3"/>
    <property type="match status" value="1"/>
</dbReference>
<evidence type="ECO:0000256" key="6">
    <source>
        <dbReference type="ARBA" id="ARBA00022695"/>
    </source>
</evidence>
<reference evidence="14 15" key="1">
    <citation type="submission" date="2016-09" db="EMBL/GenBank/DDBJ databases">
        <title>Genome-resolved meta-omics ties microbial dynamics to process performance in biotechnology for thiocyanate degradation.</title>
        <authorList>
            <person name="Kantor R.S."/>
            <person name="Huddy R.J."/>
            <person name="Iyer R."/>
            <person name="Thomas B.C."/>
            <person name="Brown C.T."/>
            <person name="Anantharaman K."/>
            <person name="Tringe S."/>
            <person name="Hettich R.L."/>
            <person name="Harrison S.T."/>
            <person name="Banfield J.F."/>
        </authorList>
    </citation>
    <scope>NUCLEOTIDE SEQUENCE [LARGE SCALE GENOMIC DNA]</scope>
    <source>
        <strain evidence="14">59-99</strain>
    </source>
</reference>
<evidence type="ECO:0000256" key="8">
    <source>
        <dbReference type="ARBA" id="ARBA00022932"/>
    </source>
</evidence>
<evidence type="ECO:0000256" key="3">
    <source>
        <dbReference type="ARBA" id="ARBA00021035"/>
    </source>
</evidence>
<evidence type="ECO:0000256" key="1">
    <source>
        <dbReference type="ARBA" id="ARBA00004496"/>
    </source>
</evidence>
<evidence type="ECO:0000256" key="9">
    <source>
        <dbReference type="ARBA" id="ARBA00023125"/>
    </source>
</evidence>
<sequence length="373" mass="41124">MKFTVALPELQKALQKILPAIPAKSTIPVLEHVHVSLAGSELTFTATDQEITIALTIPVAGEADGDVLIPARQFNDLVKELGNAGTIEVHADEDVQVIIVRTPTGTYEMKGLDAGEFPSIPPFPEAQKALVSGADMARMSNKTVFAVSTEEYRPSMTGVFFRFDENKITAVATDGFRLSRVIVDRSEDESFPNGLECIVPARAVELLRKVDSDVVMEVSRTHARFTIASQTITTRIIDEKYPPYQNVIPSDNDKSLIINQREVLSAIKRVSLFANTNTRHVRFRINERTLAVHSEDEDSGGKGTETIPCEFSAETFEVGFNYRFLEEAIKNISVDDDPDLNVRMTFSTPIRAVLITPGAGNDSLLMLVMPVKI</sequence>
<dbReference type="Gene3D" id="3.70.10.10">
    <property type="match status" value="1"/>
</dbReference>
<dbReference type="Proteomes" id="UP000184233">
    <property type="component" value="Unassembled WGS sequence"/>
</dbReference>
<dbReference type="PANTHER" id="PTHR30478:SF0">
    <property type="entry name" value="BETA SLIDING CLAMP"/>
    <property type="match status" value="1"/>
</dbReference>
<keyword evidence="5 10" id="KW-0808">Transferase</keyword>
<dbReference type="GO" id="GO:0003887">
    <property type="term" value="F:DNA-directed DNA polymerase activity"/>
    <property type="evidence" value="ECO:0007669"/>
    <property type="project" value="UniProtKB-UniRule"/>
</dbReference>
<feature type="domain" description="DNA polymerase III beta sliding clamp C-terminal" evidence="13">
    <location>
        <begin position="246"/>
        <end position="371"/>
    </location>
</feature>
<dbReference type="InterPro" id="IPR001001">
    <property type="entry name" value="DNA_polIII_beta"/>
</dbReference>
<organism evidence="14 15">
    <name type="scientific">Candidatus Kapaibacterium thiocyanatum</name>
    <dbReference type="NCBI Taxonomy" id="1895771"/>
    <lineage>
        <taxon>Bacteria</taxon>
        <taxon>Pseudomonadati</taxon>
        <taxon>Candidatus Kapaibacteriota</taxon>
        <taxon>Candidatus Kapaibacteriia</taxon>
        <taxon>Candidatus Kapaibacteriales</taxon>
        <taxon>Candidatus Kapaibacteriaceae</taxon>
        <taxon>Candidatus Kapaibacterium</taxon>
    </lineage>
</organism>
<name>A0A1M3KV47_9BACT</name>
<accession>A0A1M3KV47</accession>
<evidence type="ECO:0000256" key="10">
    <source>
        <dbReference type="PIRNR" id="PIRNR000804"/>
    </source>
</evidence>
<evidence type="ECO:0000259" key="11">
    <source>
        <dbReference type="Pfam" id="PF00712"/>
    </source>
</evidence>
<evidence type="ECO:0000256" key="7">
    <source>
        <dbReference type="ARBA" id="ARBA00022705"/>
    </source>
</evidence>
<comment type="subunit">
    <text evidence="10">Forms a ring-shaped head-to-tail homodimer around DNA.</text>
</comment>
<feature type="domain" description="DNA polymerase III beta sliding clamp N-terminal" evidence="11">
    <location>
        <begin position="1"/>
        <end position="121"/>
    </location>
</feature>
<keyword evidence="4 10" id="KW-0963">Cytoplasm</keyword>
<dbReference type="PANTHER" id="PTHR30478">
    <property type="entry name" value="DNA POLYMERASE III SUBUNIT BETA"/>
    <property type="match status" value="1"/>
</dbReference>
<dbReference type="SUPFAM" id="SSF55979">
    <property type="entry name" value="DNA clamp"/>
    <property type="match status" value="3"/>
</dbReference>
<dbReference type="EMBL" id="MKVH01000025">
    <property type="protein sequence ID" value="OJX56295.1"/>
    <property type="molecule type" value="Genomic_DNA"/>
</dbReference>
<evidence type="ECO:0000313" key="15">
    <source>
        <dbReference type="Proteomes" id="UP000184233"/>
    </source>
</evidence>
<gene>
    <name evidence="14" type="ORF">BGO89_13235</name>
</gene>
<protein>
    <recommendedName>
        <fullName evidence="3 10">Beta sliding clamp</fullName>
    </recommendedName>
</protein>
<dbReference type="GO" id="GO:0009360">
    <property type="term" value="C:DNA polymerase III complex"/>
    <property type="evidence" value="ECO:0007669"/>
    <property type="project" value="InterPro"/>
</dbReference>
<comment type="caution">
    <text evidence="14">The sequence shown here is derived from an EMBL/GenBank/DDBJ whole genome shotgun (WGS) entry which is preliminary data.</text>
</comment>
<evidence type="ECO:0000313" key="14">
    <source>
        <dbReference type="EMBL" id="OJX56295.1"/>
    </source>
</evidence>
<evidence type="ECO:0000256" key="5">
    <source>
        <dbReference type="ARBA" id="ARBA00022679"/>
    </source>
</evidence>
<feature type="domain" description="DNA polymerase III beta sliding clamp central" evidence="12">
    <location>
        <begin position="134"/>
        <end position="242"/>
    </location>
</feature>
<keyword evidence="6 10" id="KW-0548">Nucleotidyltransferase</keyword>
<dbReference type="STRING" id="1895771.BGO89_13235"/>
<dbReference type="GO" id="GO:0005737">
    <property type="term" value="C:cytoplasm"/>
    <property type="evidence" value="ECO:0007669"/>
    <property type="project" value="UniProtKB-SubCell"/>
</dbReference>